<dbReference type="EMBL" id="CP027170">
    <property type="protein sequence ID" value="AVK09283.1"/>
    <property type="molecule type" value="Genomic_DNA"/>
</dbReference>
<proteinExistence type="predicted"/>
<dbReference type="Proteomes" id="UP000238390">
    <property type="component" value="Plasmid unnamed2"/>
</dbReference>
<dbReference type="AlphaFoldDB" id="A0A2R3J574"/>
<sequence>MVVTFLNLTEEPNERDPLSIIRHERLISSNDHYDLVLEDCRQLMKENPF</sequence>
<protein>
    <submittedName>
        <fullName evidence="1">Uncharacterized protein</fullName>
    </submittedName>
</protein>
<keyword evidence="1" id="KW-0614">Plasmid</keyword>
<keyword evidence="2" id="KW-1185">Reference proteome</keyword>
<organism evidence="1 2">
    <name type="scientific">Pseudomonas paraeruginosa</name>
    <dbReference type="NCBI Taxonomy" id="2994495"/>
    <lineage>
        <taxon>Bacteria</taxon>
        <taxon>Pseudomonadati</taxon>
        <taxon>Pseudomonadota</taxon>
        <taxon>Gammaproteobacteria</taxon>
        <taxon>Pseudomonadales</taxon>
        <taxon>Pseudomonadaceae</taxon>
        <taxon>Pseudomonas</taxon>
    </lineage>
</organism>
<gene>
    <name evidence="1" type="ORF">CSB93_6665</name>
</gene>
<reference evidence="1 2" key="1">
    <citation type="submission" date="2018-02" db="EMBL/GenBank/DDBJ databases">
        <title>FDA/CDC Antimicrobial Resistant Isolate Bank Genome Sequencing.</title>
        <authorList>
            <person name="Benahmed F.H."/>
            <person name="Lutgring J.D."/>
            <person name="Yoo B."/>
            <person name="Machado M."/>
            <person name="Brown A."/>
            <person name="McAllister G."/>
            <person name="Perry A."/>
            <person name="Halpin A.L."/>
            <person name="Vavikolanu K."/>
            <person name="Ott S."/>
            <person name="Zhao X."/>
            <person name="Tallon L.J."/>
            <person name="Sadzewicz L."/>
            <person name="Aluvathingal J."/>
            <person name="Nadendla S."/>
            <person name="Voskania-kordi A."/>
            <person name="Simonyan V."/>
            <person name="Patel J."/>
            <person name="Shawar R.M."/>
        </authorList>
    </citation>
    <scope>NUCLEOTIDE SEQUENCE [LARGE SCALE GENOMIC DNA]</scope>
    <source>
        <strain evidence="1 2">AR_0356</strain>
        <plasmid evidence="1 2">unnamed2</plasmid>
    </source>
</reference>
<accession>A0A2R3J574</accession>
<evidence type="ECO:0000313" key="1">
    <source>
        <dbReference type="EMBL" id="AVK09283.1"/>
    </source>
</evidence>
<geneLocation type="plasmid" evidence="1 2">
    <name>unnamed2</name>
</geneLocation>
<evidence type="ECO:0000313" key="2">
    <source>
        <dbReference type="Proteomes" id="UP000238390"/>
    </source>
</evidence>
<name>A0A2R3J574_9PSED</name>